<feature type="domain" description="GH18" evidence="8">
    <location>
        <begin position="117"/>
        <end position="476"/>
    </location>
</feature>
<gene>
    <name evidence="9" type="ORF">FPRO_13787</name>
</gene>
<reference evidence="10" key="1">
    <citation type="journal article" date="2016" name="Genome Biol. Evol.">
        <title>Comparative 'omics' of the Fusarium fujikuroi species complex highlights differences in genetic potential and metabolite synthesis.</title>
        <authorList>
            <person name="Niehaus E.-M."/>
            <person name="Muensterkoetter M."/>
            <person name="Proctor R.H."/>
            <person name="Brown D.W."/>
            <person name="Sharon A."/>
            <person name="Idan Y."/>
            <person name="Oren-Young L."/>
            <person name="Sieber C.M."/>
            <person name="Novak O."/>
            <person name="Pencik A."/>
            <person name="Tarkowska D."/>
            <person name="Hromadova K."/>
            <person name="Freeman S."/>
            <person name="Maymon M."/>
            <person name="Elazar M."/>
            <person name="Youssef S.A."/>
            <person name="El-Shabrawy E.S.M."/>
            <person name="Shalaby A.B.A."/>
            <person name="Houterman P."/>
            <person name="Brock N.L."/>
            <person name="Burkhardt I."/>
            <person name="Tsavkelova E.A."/>
            <person name="Dickschat J.S."/>
            <person name="Galuszka P."/>
            <person name="Gueldener U."/>
            <person name="Tudzynski B."/>
        </authorList>
    </citation>
    <scope>NUCLEOTIDE SEQUENCE [LARGE SCALE GENOMIC DNA]</scope>
    <source>
        <strain evidence="10">ET1</strain>
    </source>
</reference>
<feature type="region of interest" description="Disordered" evidence="5">
    <location>
        <begin position="1151"/>
        <end position="1172"/>
    </location>
</feature>
<feature type="disulfide bond" evidence="4">
    <location>
        <begin position="80"/>
        <end position="92"/>
    </location>
</feature>
<dbReference type="Gene3D" id="3.10.50.10">
    <property type="match status" value="1"/>
</dbReference>
<dbReference type="CDD" id="cd00035">
    <property type="entry name" value="ChtBD1"/>
    <property type="match status" value="1"/>
</dbReference>
<protein>
    <recommendedName>
        <fullName evidence="2">chitinase</fullName>
        <ecNumber evidence="2">3.2.1.14</ecNumber>
    </recommendedName>
</protein>
<dbReference type="GeneID" id="42058646"/>
<dbReference type="InterPro" id="IPR050314">
    <property type="entry name" value="Glycosyl_Hydrlase_18"/>
</dbReference>
<accession>A0A1L7VUA8</accession>
<keyword evidence="4" id="KW-1015">Disulfide bond</keyword>
<dbReference type="InterPro" id="IPR017853">
    <property type="entry name" value="GH"/>
</dbReference>
<comment type="caution">
    <text evidence="9">The sequence shown here is derived from an EMBL/GenBank/DDBJ whole genome shotgun (WGS) entry which is preliminary data.</text>
</comment>
<dbReference type="PANTHER" id="PTHR11177:SF389">
    <property type="entry name" value="CHITINASE"/>
    <property type="match status" value="1"/>
</dbReference>
<dbReference type="InterPro" id="IPR036861">
    <property type="entry name" value="Endochitinase-like_sf"/>
</dbReference>
<comment type="similarity">
    <text evidence="1">Belongs to the glycosyl hydrolase 18 family. Chitinase class V subfamily.</text>
</comment>
<dbReference type="PANTHER" id="PTHR11177">
    <property type="entry name" value="CHITINASE"/>
    <property type="match status" value="1"/>
</dbReference>
<evidence type="ECO:0000259" key="8">
    <source>
        <dbReference type="PROSITE" id="PS51910"/>
    </source>
</evidence>
<dbReference type="Pfam" id="PF00187">
    <property type="entry name" value="Chitin_bind_1"/>
    <property type="match status" value="1"/>
</dbReference>
<feature type="disulfide bond" evidence="4">
    <location>
        <begin position="85"/>
        <end position="99"/>
    </location>
</feature>
<dbReference type="InterPro" id="IPR018371">
    <property type="entry name" value="Chitin-binding_1_CS"/>
</dbReference>
<dbReference type="SUPFAM" id="SSF54556">
    <property type="entry name" value="Chitinase insertion domain"/>
    <property type="match status" value="1"/>
</dbReference>
<dbReference type="SUPFAM" id="SSF51445">
    <property type="entry name" value="(Trans)glycosidases"/>
    <property type="match status" value="1"/>
</dbReference>
<dbReference type="InterPro" id="IPR011583">
    <property type="entry name" value="Chitinase_II/V-like_cat"/>
</dbReference>
<keyword evidence="3 4" id="KW-0147">Chitin-binding</keyword>
<evidence type="ECO:0000256" key="1">
    <source>
        <dbReference type="ARBA" id="ARBA00008682"/>
    </source>
</evidence>
<evidence type="ECO:0000313" key="9">
    <source>
        <dbReference type="EMBL" id="CZR43979.1"/>
    </source>
</evidence>
<dbReference type="SMART" id="SM00270">
    <property type="entry name" value="ChtBD1"/>
    <property type="match status" value="1"/>
</dbReference>
<organism evidence="9 10">
    <name type="scientific">Fusarium proliferatum (strain ET1)</name>
    <name type="common">Orchid endophyte fungus</name>
    <dbReference type="NCBI Taxonomy" id="1227346"/>
    <lineage>
        <taxon>Eukaryota</taxon>
        <taxon>Fungi</taxon>
        <taxon>Dikarya</taxon>
        <taxon>Ascomycota</taxon>
        <taxon>Pezizomycotina</taxon>
        <taxon>Sordariomycetes</taxon>
        <taxon>Hypocreomycetidae</taxon>
        <taxon>Hypocreales</taxon>
        <taxon>Nectriaceae</taxon>
        <taxon>Fusarium</taxon>
        <taxon>Fusarium fujikuroi species complex</taxon>
    </lineage>
</organism>
<comment type="caution">
    <text evidence="4">Lacks conserved residue(s) required for the propagation of feature annotation.</text>
</comment>
<evidence type="ECO:0000256" key="4">
    <source>
        <dbReference type="PROSITE-ProRule" id="PRU00261"/>
    </source>
</evidence>
<dbReference type="PROSITE" id="PS51910">
    <property type="entry name" value="GH18_2"/>
    <property type="match status" value="1"/>
</dbReference>
<name>A0A1L7VUA8_FUSPR</name>
<proteinExistence type="inferred from homology"/>
<dbReference type="EC" id="3.2.1.14" evidence="2"/>
<dbReference type="SUPFAM" id="SSF57016">
    <property type="entry name" value="Plant lectins/antimicrobial peptides"/>
    <property type="match status" value="1"/>
</dbReference>
<keyword evidence="10" id="KW-1185">Reference proteome</keyword>
<feature type="domain" description="Chitin-binding type-1" evidence="7">
    <location>
        <begin position="62"/>
        <end position="111"/>
    </location>
</feature>
<dbReference type="GO" id="GO:0005576">
    <property type="term" value="C:extracellular region"/>
    <property type="evidence" value="ECO:0007669"/>
    <property type="project" value="TreeGrafter"/>
</dbReference>
<dbReference type="InterPro" id="IPR001223">
    <property type="entry name" value="Glyco_hydro18_cat"/>
</dbReference>
<evidence type="ECO:0000256" key="5">
    <source>
        <dbReference type="SAM" id="MobiDB-lite"/>
    </source>
</evidence>
<dbReference type="GO" id="GO:0008061">
    <property type="term" value="F:chitin binding"/>
    <property type="evidence" value="ECO:0007669"/>
    <property type="project" value="UniProtKB-UniRule"/>
</dbReference>
<dbReference type="Gene3D" id="3.20.20.80">
    <property type="entry name" value="Glycosidases"/>
    <property type="match status" value="1"/>
</dbReference>
<evidence type="ECO:0000256" key="3">
    <source>
        <dbReference type="ARBA" id="ARBA00022669"/>
    </source>
</evidence>
<dbReference type="InterPro" id="IPR029070">
    <property type="entry name" value="Chitinase_insertion_sf"/>
</dbReference>
<dbReference type="SMART" id="SM00636">
    <property type="entry name" value="Glyco_18"/>
    <property type="match status" value="1"/>
</dbReference>
<dbReference type="InterPro" id="IPR001002">
    <property type="entry name" value="Chitin-bd_1"/>
</dbReference>
<dbReference type="PROSITE" id="PS50941">
    <property type="entry name" value="CHIT_BIND_I_2"/>
    <property type="match status" value="1"/>
</dbReference>
<dbReference type="EMBL" id="FJOF01000008">
    <property type="protein sequence ID" value="CZR43979.1"/>
    <property type="molecule type" value="Genomic_DNA"/>
</dbReference>
<evidence type="ECO:0000256" key="6">
    <source>
        <dbReference type="SAM" id="SignalP"/>
    </source>
</evidence>
<feature type="signal peptide" evidence="6">
    <location>
        <begin position="1"/>
        <end position="22"/>
    </location>
</feature>
<feature type="chain" id="PRO_5012996078" description="chitinase" evidence="6">
    <location>
        <begin position="23"/>
        <end position="1172"/>
    </location>
</feature>
<evidence type="ECO:0000259" key="7">
    <source>
        <dbReference type="PROSITE" id="PS50941"/>
    </source>
</evidence>
<dbReference type="Proteomes" id="UP000183971">
    <property type="component" value="Unassembled WGS sequence"/>
</dbReference>
<dbReference type="GO" id="GO:0006032">
    <property type="term" value="P:chitin catabolic process"/>
    <property type="evidence" value="ECO:0007669"/>
    <property type="project" value="TreeGrafter"/>
</dbReference>
<dbReference type="PROSITE" id="PS00026">
    <property type="entry name" value="CHIT_BIND_I_1"/>
    <property type="match status" value="1"/>
</dbReference>
<dbReference type="GO" id="GO:0005975">
    <property type="term" value="P:carbohydrate metabolic process"/>
    <property type="evidence" value="ECO:0007669"/>
    <property type="project" value="InterPro"/>
</dbReference>
<dbReference type="GO" id="GO:0008843">
    <property type="term" value="F:endochitinase activity"/>
    <property type="evidence" value="ECO:0007669"/>
    <property type="project" value="UniProtKB-EC"/>
</dbReference>
<keyword evidence="6" id="KW-0732">Signal</keyword>
<dbReference type="AlphaFoldDB" id="A0A1L7VUA8"/>
<evidence type="ECO:0000256" key="2">
    <source>
        <dbReference type="ARBA" id="ARBA00012729"/>
    </source>
</evidence>
<dbReference type="RefSeq" id="XP_031084569.1">
    <property type="nucleotide sequence ID" value="XM_031218741.1"/>
</dbReference>
<evidence type="ECO:0000313" key="10">
    <source>
        <dbReference type="Proteomes" id="UP000183971"/>
    </source>
</evidence>
<dbReference type="VEuPathDB" id="FungiDB:FPRO_13787"/>
<sequence length="1172" mass="130404">MRSTWATPLAALLLTSIPLAVADVFCDKSTACEVGCCGSNNVCGTGPDYCSKAKCINSCEYKAECNPGNWPSQYFNATKCPLNVCCSKFGFCGTTEEFCGKETVKRPSCSIGTQTVDRVIGYYGSGGATRSCNRMAPASFPQGVYTHIYFAFGSIDPDSFKVIPGTADDERLYPDLAALKTRDIGQELWLSIGGWTFSDNGSPTATTFSDLVNADETRQRAFFASLVLFMQTWGFSGVDIDWEYPVDHDRNGRESDFKAYPRFMKRLKSALHDYKFGLSVTLPTSYWYLQHFDLENIEPSVDWFNVMSYDLHGAWDIGNKWTGAFVGAHTNLTEIKSSLDLLWRNKVSPSKVVLGLAFYGRSVTLADPSCSEPGCAYLSAGDAGTCSGEAGILFNSEITDLIRDKKLRPKLYKDAAIKTIQWNNDQWVSYDDKDTWKLKANFLKSQCLSGVLVWAVDYDDAKHSYSKGLAAALGIKSNVDTSTGLTIVKPEKSVKDESNDFCYFTNCGQTCPRGYTEIIRDDDKSQIMLDATQCPSGSGEVQTLCCPKSSKVPVCRWRGHRNSGHCVVGCNAGEVEVGTLHAGCKKGWQSACCDFTETTEPWSKCKWTDDCFEDNTCPTGYSSLVAESRNGWGGQKSCKAGKYNYCCTETPKAFKECEWFGHQVSSFANTQLCTDACPSGSTRIAEQSLTELFGSRITGNTKGCIYGNEAYCCSGDKSSDKSERDTPIIVYEDEMAESFDELLQKFLKDPICPGTWTAQFSSSDELYARELLKGRATDMTTTLTLLFPIMKVWIQSERRRTDLTDIYNLRMDDFGYADTAANVSTFDEMLYQGDWTGLPTYDPDVAISGMLCNIAASRLAMDSMAAATESLCSFTPDPDVATTKRGLLEARRLTEITMDDRSRNQIEPSIALALEGILNGDLSLHYMRWLPRRGNEMMLEAAFWIGPVPGQNPGAAHRARYSDRTHTTYHDRWIVIHFHIPLDRQTFTGSGDTWFLGVHSMGMYHSQTLRQPGAVTPNWYNVEYRAEYRYSRSYGNPRETSVPNNRNPSMRDYNARTEPLRCLAKDNGGAPQRWYVGRDYSARIRTLETERRPSGYASLVNRFGLWLHGEGAFSRSNLGFVWSVINDPVIANRPRGPRNFDADANFRPAPGAFDENWLPGGSGVGDLRNSDA</sequence>
<dbReference type="Gene3D" id="3.30.60.10">
    <property type="entry name" value="Endochitinase-like"/>
    <property type="match status" value="1"/>
</dbReference>
<dbReference type="Pfam" id="PF00704">
    <property type="entry name" value="Glyco_hydro_18"/>
    <property type="match status" value="1"/>
</dbReference>